<protein>
    <submittedName>
        <fullName evidence="4">Trichothecene 3-O-acetyltransferase</fullName>
    </submittedName>
</protein>
<dbReference type="Pfam" id="PF22664">
    <property type="entry name" value="TRI-like_N"/>
    <property type="match status" value="1"/>
</dbReference>
<evidence type="ECO:0000259" key="3">
    <source>
        <dbReference type="Pfam" id="PF22664"/>
    </source>
</evidence>
<proteinExistence type="predicted"/>
<dbReference type="AlphaFoldDB" id="A0A9P3H1I0"/>
<dbReference type="PANTHER" id="PTHR31896:SF64">
    <property type="entry name" value="TRICHOTHECENE 3-O-ACETYLTRANSFERASE"/>
    <property type="match status" value="1"/>
</dbReference>
<name>A0A9P3H1I0_9FUNG</name>
<keyword evidence="1" id="KW-0808">Transferase</keyword>
<dbReference type="EMBL" id="BQFW01000001">
    <property type="protein sequence ID" value="GJJ68008.1"/>
    <property type="molecule type" value="Genomic_DNA"/>
</dbReference>
<dbReference type="InterPro" id="IPR051283">
    <property type="entry name" value="Sec_Metabolite_Acyltrans"/>
</dbReference>
<dbReference type="InterPro" id="IPR023213">
    <property type="entry name" value="CAT-like_dom_sf"/>
</dbReference>
<dbReference type="GO" id="GO:0016740">
    <property type="term" value="F:transferase activity"/>
    <property type="evidence" value="ECO:0007669"/>
    <property type="project" value="UniProtKB-KW"/>
</dbReference>
<accession>A0A9P3H1I0</accession>
<evidence type="ECO:0000256" key="2">
    <source>
        <dbReference type="SAM" id="MobiDB-lite"/>
    </source>
</evidence>
<dbReference type="Proteomes" id="UP000827284">
    <property type="component" value="Unassembled WGS sequence"/>
</dbReference>
<feature type="compositionally biased region" description="Low complexity" evidence="2">
    <location>
        <begin position="214"/>
        <end position="223"/>
    </location>
</feature>
<evidence type="ECO:0000313" key="5">
    <source>
        <dbReference type="Proteomes" id="UP000827284"/>
    </source>
</evidence>
<dbReference type="InterPro" id="IPR054710">
    <property type="entry name" value="Tri101-like_N"/>
</dbReference>
<gene>
    <name evidence="4" type="ORF">EMPS_00354</name>
</gene>
<comment type="caution">
    <text evidence="4">The sequence shown here is derived from an EMBL/GenBank/DDBJ whole genome shotgun (WGS) entry which is preliminary data.</text>
</comment>
<dbReference type="PANTHER" id="PTHR31896">
    <property type="entry name" value="FAMILY REGULATORY PROTEIN, PUTATIVE (AFU_ORTHOLOGUE AFUA_3G14730)-RELATED"/>
    <property type="match status" value="1"/>
</dbReference>
<organism evidence="4 5">
    <name type="scientific">Entomortierella parvispora</name>
    <dbReference type="NCBI Taxonomy" id="205924"/>
    <lineage>
        <taxon>Eukaryota</taxon>
        <taxon>Fungi</taxon>
        <taxon>Fungi incertae sedis</taxon>
        <taxon>Mucoromycota</taxon>
        <taxon>Mortierellomycotina</taxon>
        <taxon>Mortierellomycetes</taxon>
        <taxon>Mortierellales</taxon>
        <taxon>Mortierellaceae</taxon>
        <taxon>Entomortierella</taxon>
    </lineage>
</organism>
<reference evidence="4" key="1">
    <citation type="submission" date="2021-11" db="EMBL/GenBank/DDBJ databases">
        <authorList>
            <person name="Herlambang A."/>
            <person name="Guo Y."/>
            <person name="Takashima Y."/>
            <person name="Nishizawa T."/>
        </authorList>
    </citation>
    <scope>NUCLEOTIDE SEQUENCE</scope>
    <source>
        <strain evidence="4">E1425</strain>
    </source>
</reference>
<feature type="domain" description="Trichothecene 3-O-acetyltransferase-like N-terminal" evidence="3">
    <location>
        <begin position="16"/>
        <end position="168"/>
    </location>
</feature>
<evidence type="ECO:0000313" key="4">
    <source>
        <dbReference type="EMBL" id="GJJ68008.1"/>
    </source>
</evidence>
<dbReference type="OrthoDB" id="1862401at2759"/>
<keyword evidence="5" id="KW-1185">Reference proteome</keyword>
<dbReference type="Gene3D" id="3.30.559.10">
    <property type="entry name" value="Chloramphenicol acetyltransferase-like domain"/>
    <property type="match status" value="2"/>
</dbReference>
<sequence>MVHQVDALGQQPSLNLYTQLTLCYPVHDDSAHGIGSVVSTLNNGLKRLATQVPWTAGEVVVEGNPPLSIIKPIAEIPTVVVKDLRNDPTAPSWRTLENAEFPMSLMDENMLCPRNTIPGTPGEPTSRPTFVVQATLVKGGLLLSFVGQHQVMDMIGQDVAMELLNRACHHEEVPSADLDNANVARERIIPMLDDSQKTGQEDQFTTPAAPVSDPALDTPTAPVATPPPPPTSWVYFSFDQTSLTSLKAVASETVTSGFVSTDDSLCALIWQSIMKARSARLAATDEAIFSRAVDMRRALGMEPKYPGVVQNMSNTTLEIGQIVSEPLGVVASRLRGSLGKKSLAEETIAMATLLHRTDDKSVIQPLSSLNLSADMMLSSWSKVDGCWHMDFNMGLGKPVAVRRPRFAPFASLMYLMPKSPSGEVSAAICLIDEDMDRLKTDKEFLKYGRYIG</sequence>
<reference evidence="4" key="2">
    <citation type="journal article" date="2022" name="Microbiol. Resour. Announc.">
        <title>Whole-Genome Sequence of Entomortierella parvispora E1425, a Mucoromycotan Fungus Associated with Burkholderiaceae-Related Endosymbiotic Bacteria.</title>
        <authorList>
            <person name="Herlambang A."/>
            <person name="Guo Y."/>
            <person name="Takashima Y."/>
            <person name="Narisawa K."/>
            <person name="Ohta H."/>
            <person name="Nishizawa T."/>
        </authorList>
    </citation>
    <scope>NUCLEOTIDE SEQUENCE</scope>
    <source>
        <strain evidence="4">E1425</strain>
    </source>
</reference>
<evidence type="ECO:0000256" key="1">
    <source>
        <dbReference type="ARBA" id="ARBA00022679"/>
    </source>
</evidence>
<feature type="region of interest" description="Disordered" evidence="2">
    <location>
        <begin position="193"/>
        <end position="227"/>
    </location>
</feature>